<reference evidence="3 4" key="1">
    <citation type="journal article" date="2009" name="Nucleic Acids Res.">
        <title>Analysis of complete genome sequence of Neorickettsia risticii: causative agent of Potomac horse fever.</title>
        <authorList>
            <person name="Lin M."/>
            <person name="Zhang C."/>
            <person name="Gibson K."/>
            <person name="Rikihisa Y."/>
        </authorList>
    </citation>
    <scope>NUCLEOTIDE SEQUENCE [LARGE SCALE GENOMIC DNA]</scope>
    <source>
        <strain evidence="3 4">Illinois</strain>
    </source>
</reference>
<feature type="transmembrane region" description="Helical" evidence="2">
    <location>
        <begin position="27"/>
        <end position="50"/>
    </location>
</feature>
<feature type="compositionally biased region" description="Low complexity" evidence="1">
    <location>
        <begin position="265"/>
        <end position="288"/>
    </location>
</feature>
<dbReference type="RefSeq" id="WP_015816681.1">
    <property type="nucleotide sequence ID" value="NC_013009.1"/>
</dbReference>
<dbReference type="AlphaFoldDB" id="C6V5Y6"/>
<dbReference type="OrthoDB" id="7165537at2"/>
<feature type="region of interest" description="Disordered" evidence="1">
    <location>
        <begin position="261"/>
        <end position="288"/>
    </location>
</feature>
<proteinExistence type="predicted"/>
<name>C6V5Y6_NEORI</name>
<evidence type="ECO:0000313" key="3">
    <source>
        <dbReference type="EMBL" id="ACT69800.1"/>
    </source>
</evidence>
<gene>
    <name evidence="3" type="ordered locus">NRI_0836</name>
</gene>
<keyword evidence="2" id="KW-0812">Transmembrane</keyword>
<dbReference type="KEGG" id="nri:NRI_0836"/>
<feature type="transmembrane region" description="Helical" evidence="2">
    <location>
        <begin position="97"/>
        <end position="122"/>
    </location>
</feature>
<keyword evidence="2" id="KW-0472">Membrane</keyword>
<keyword evidence="2" id="KW-1133">Transmembrane helix</keyword>
<accession>C6V5Y6</accession>
<organism evidence="3 4">
    <name type="scientific">Neorickettsia risticii (strain Illinois)</name>
    <dbReference type="NCBI Taxonomy" id="434131"/>
    <lineage>
        <taxon>Bacteria</taxon>
        <taxon>Pseudomonadati</taxon>
        <taxon>Pseudomonadota</taxon>
        <taxon>Alphaproteobacteria</taxon>
        <taxon>Rickettsiales</taxon>
        <taxon>Anaplasmataceae</taxon>
        <taxon>Neorickettsia</taxon>
    </lineage>
</organism>
<dbReference type="Proteomes" id="UP000001627">
    <property type="component" value="Chromosome"/>
</dbReference>
<protein>
    <submittedName>
        <fullName evidence="3">Uncharacterized protein</fullName>
    </submittedName>
</protein>
<feature type="transmembrane region" description="Helical" evidence="2">
    <location>
        <begin position="228"/>
        <end position="252"/>
    </location>
</feature>
<sequence>MELKRYVSSPGYTSLGSSVQQDRRFGWLCRVLLGFLAQVALQSIIILALIKYLHDSAVLYELIEGTVNRLYFSQPSNPLAQFLLLNKESLLDTSRSFLSRVILVSMVTALVIVGGFVLLTSYEVGSAFKRKKDTVEKQLKQKRGKDLAKKGAQFTLGFTAGTALATTVLITPFLLIPNKKPESVLSFVLRFYDIRDNPLAEILKGIVRETFKDNILFERYTAKVESCVLGVFSVSLALFCAALIFLVVFALCETRARSIRKESPSETPESSTSLSLESLNTPEISCAV</sequence>
<evidence type="ECO:0000256" key="1">
    <source>
        <dbReference type="SAM" id="MobiDB-lite"/>
    </source>
</evidence>
<dbReference type="HOGENOM" id="CLU_965867_0_0_5"/>
<dbReference type="STRING" id="434131.NRI_0836"/>
<evidence type="ECO:0000256" key="2">
    <source>
        <dbReference type="SAM" id="Phobius"/>
    </source>
</evidence>
<feature type="transmembrane region" description="Helical" evidence="2">
    <location>
        <begin position="152"/>
        <end position="176"/>
    </location>
</feature>
<dbReference type="EMBL" id="CP001431">
    <property type="protein sequence ID" value="ACT69800.1"/>
    <property type="molecule type" value="Genomic_DNA"/>
</dbReference>
<keyword evidence="4" id="KW-1185">Reference proteome</keyword>
<evidence type="ECO:0000313" key="4">
    <source>
        <dbReference type="Proteomes" id="UP000001627"/>
    </source>
</evidence>